<keyword evidence="4 9" id="KW-0349">Heme</keyword>
<dbReference type="CDD" id="cd11065">
    <property type="entry name" value="CYP64-like"/>
    <property type="match status" value="1"/>
</dbReference>
<keyword evidence="6 10" id="KW-0560">Oxidoreductase</keyword>
<dbReference type="InterPro" id="IPR001128">
    <property type="entry name" value="Cyt_P450"/>
</dbReference>
<dbReference type="Gene3D" id="1.10.630.10">
    <property type="entry name" value="Cytochrome P450"/>
    <property type="match status" value="1"/>
</dbReference>
<keyword evidence="5 9" id="KW-0479">Metal-binding</keyword>
<dbReference type="InterPro" id="IPR036396">
    <property type="entry name" value="Cyt_P450_sf"/>
</dbReference>
<organism evidence="11 12">
    <name type="scientific">Thelephora terrestris</name>
    <dbReference type="NCBI Taxonomy" id="56493"/>
    <lineage>
        <taxon>Eukaryota</taxon>
        <taxon>Fungi</taxon>
        <taxon>Dikarya</taxon>
        <taxon>Basidiomycota</taxon>
        <taxon>Agaricomycotina</taxon>
        <taxon>Agaricomycetes</taxon>
        <taxon>Thelephorales</taxon>
        <taxon>Thelephoraceae</taxon>
        <taxon>Thelephora</taxon>
    </lineage>
</organism>
<dbReference type="GO" id="GO:0004497">
    <property type="term" value="F:monooxygenase activity"/>
    <property type="evidence" value="ECO:0007669"/>
    <property type="project" value="UniProtKB-KW"/>
</dbReference>
<dbReference type="GO" id="GO:0005506">
    <property type="term" value="F:iron ion binding"/>
    <property type="evidence" value="ECO:0007669"/>
    <property type="project" value="InterPro"/>
</dbReference>
<accession>A0A9P6L7P9</accession>
<name>A0A9P6L7P9_9AGAM</name>
<proteinExistence type="inferred from homology"/>
<dbReference type="OrthoDB" id="2789670at2759"/>
<dbReference type="SUPFAM" id="SSF48264">
    <property type="entry name" value="Cytochrome P450"/>
    <property type="match status" value="1"/>
</dbReference>
<evidence type="ECO:0000256" key="1">
    <source>
        <dbReference type="ARBA" id="ARBA00001971"/>
    </source>
</evidence>
<keyword evidence="8 10" id="KW-0503">Monooxygenase</keyword>
<evidence type="ECO:0000313" key="12">
    <source>
        <dbReference type="Proteomes" id="UP000736335"/>
    </source>
</evidence>
<comment type="pathway">
    <text evidence="2">Secondary metabolite biosynthesis.</text>
</comment>
<evidence type="ECO:0000256" key="6">
    <source>
        <dbReference type="ARBA" id="ARBA00023002"/>
    </source>
</evidence>
<dbReference type="EMBL" id="WIUZ02000006">
    <property type="protein sequence ID" value="KAF9786264.1"/>
    <property type="molecule type" value="Genomic_DNA"/>
</dbReference>
<evidence type="ECO:0000256" key="7">
    <source>
        <dbReference type="ARBA" id="ARBA00023004"/>
    </source>
</evidence>
<reference evidence="11" key="2">
    <citation type="submission" date="2020-11" db="EMBL/GenBank/DDBJ databases">
        <authorList>
            <consortium name="DOE Joint Genome Institute"/>
            <person name="Kuo A."/>
            <person name="Miyauchi S."/>
            <person name="Kiss E."/>
            <person name="Drula E."/>
            <person name="Kohler A."/>
            <person name="Sanchez-Garcia M."/>
            <person name="Andreopoulos B."/>
            <person name="Barry K.W."/>
            <person name="Bonito G."/>
            <person name="Buee M."/>
            <person name="Carver A."/>
            <person name="Chen C."/>
            <person name="Cichocki N."/>
            <person name="Clum A."/>
            <person name="Culley D."/>
            <person name="Crous P.W."/>
            <person name="Fauchery L."/>
            <person name="Girlanda M."/>
            <person name="Hayes R."/>
            <person name="Keri Z."/>
            <person name="Labutti K."/>
            <person name="Lipzen A."/>
            <person name="Lombard V."/>
            <person name="Magnuson J."/>
            <person name="Maillard F."/>
            <person name="Morin E."/>
            <person name="Murat C."/>
            <person name="Nolan M."/>
            <person name="Ohm R."/>
            <person name="Pangilinan J."/>
            <person name="Pereira M."/>
            <person name="Perotto S."/>
            <person name="Peter M."/>
            <person name="Riley R."/>
            <person name="Sitrit Y."/>
            <person name="Stielow B."/>
            <person name="Szollosi G."/>
            <person name="Zifcakova L."/>
            <person name="Stursova M."/>
            <person name="Spatafora J.W."/>
            <person name="Tedersoo L."/>
            <person name="Vaario L.-M."/>
            <person name="Yamada A."/>
            <person name="Yan M."/>
            <person name="Wang P."/>
            <person name="Xu J."/>
            <person name="Bruns T."/>
            <person name="Baldrian P."/>
            <person name="Vilgalys R."/>
            <person name="Henrissat B."/>
            <person name="Grigoriev I.V."/>
            <person name="Hibbett D."/>
            <person name="Nagy L.G."/>
            <person name="Martin F.M."/>
        </authorList>
    </citation>
    <scope>NUCLEOTIDE SEQUENCE</scope>
    <source>
        <strain evidence="11">UH-Tt-Lm1</strain>
    </source>
</reference>
<comment type="caution">
    <text evidence="11">The sequence shown here is derived from an EMBL/GenBank/DDBJ whole genome shotgun (WGS) entry which is preliminary data.</text>
</comment>
<gene>
    <name evidence="11" type="ORF">BJ322DRAFT_1005292</name>
</gene>
<dbReference type="PANTHER" id="PTHR46300">
    <property type="entry name" value="P450, PUTATIVE (EUROFUNG)-RELATED-RELATED"/>
    <property type="match status" value="1"/>
</dbReference>
<dbReference type="AlphaFoldDB" id="A0A9P6L7P9"/>
<reference evidence="11" key="1">
    <citation type="journal article" date="2020" name="Nat. Commun.">
        <title>Large-scale genome sequencing of mycorrhizal fungi provides insights into the early evolution of symbiotic traits.</title>
        <authorList>
            <person name="Miyauchi S."/>
            <person name="Kiss E."/>
            <person name="Kuo A."/>
            <person name="Drula E."/>
            <person name="Kohler A."/>
            <person name="Sanchez-Garcia M."/>
            <person name="Morin E."/>
            <person name="Andreopoulos B."/>
            <person name="Barry K.W."/>
            <person name="Bonito G."/>
            <person name="Buee M."/>
            <person name="Carver A."/>
            <person name="Chen C."/>
            <person name="Cichocki N."/>
            <person name="Clum A."/>
            <person name="Culley D."/>
            <person name="Crous P.W."/>
            <person name="Fauchery L."/>
            <person name="Girlanda M."/>
            <person name="Hayes R.D."/>
            <person name="Keri Z."/>
            <person name="LaButti K."/>
            <person name="Lipzen A."/>
            <person name="Lombard V."/>
            <person name="Magnuson J."/>
            <person name="Maillard F."/>
            <person name="Murat C."/>
            <person name="Nolan M."/>
            <person name="Ohm R.A."/>
            <person name="Pangilinan J."/>
            <person name="Pereira M.F."/>
            <person name="Perotto S."/>
            <person name="Peter M."/>
            <person name="Pfister S."/>
            <person name="Riley R."/>
            <person name="Sitrit Y."/>
            <person name="Stielow J.B."/>
            <person name="Szollosi G."/>
            <person name="Zifcakova L."/>
            <person name="Stursova M."/>
            <person name="Spatafora J.W."/>
            <person name="Tedersoo L."/>
            <person name="Vaario L.M."/>
            <person name="Yamada A."/>
            <person name="Yan M."/>
            <person name="Wang P."/>
            <person name="Xu J."/>
            <person name="Bruns T."/>
            <person name="Baldrian P."/>
            <person name="Vilgalys R."/>
            <person name="Dunand C."/>
            <person name="Henrissat B."/>
            <person name="Grigoriev I.V."/>
            <person name="Hibbett D."/>
            <person name="Nagy L.G."/>
            <person name="Martin F.M."/>
        </authorList>
    </citation>
    <scope>NUCLEOTIDE SEQUENCE</scope>
    <source>
        <strain evidence="11">UH-Tt-Lm1</strain>
    </source>
</reference>
<dbReference type="InterPro" id="IPR017972">
    <property type="entry name" value="Cyt_P450_CS"/>
</dbReference>
<evidence type="ECO:0000256" key="10">
    <source>
        <dbReference type="RuleBase" id="RU000461"/>
    </source>
</evidence>
<dbReference type="PRINTS" id="PR00385">
    <property type="entry name" value="P450"/>
</dbReference>
<dbReference type="InterPro" id="IPR050364">
    <property type="entry name" value="Cytochrome_P450_fung"/>
</dbReference>
<sequence length="510" mass="56930">MSTSEKYVGTVLAVVVAVIALALARKKWTLRRLPYPPGPKGYPIIGNVLGFPGDPIWEGLAKMAQEHKTDILHLDMMGSHLVVLSNSDVAADLAEKRSIIYADRPRLPMVTELMGCSWSLSMMHYGNTWRIHRKLFHRFFNITVADKYDDKICKAVNVFLHRLSENPERFLNHVHFLTGSLALSVAYGLNVESENDEFFSSSEDAMSAFDIALAPGAFLVDVLPLLKYVPEWFPGAGFQKFAREAKENLDKSTNLPFQHVKESFQADAITTSSFAAECLEELPELSEDGVDEEAIRGVAGTIYLETTGSSLKSFFLAATLHPEMVRMAQKELDEVVGGDRLPDLFDKPQLPYITAFVKEVLRWGPPTPLTSAHRVMEDDVYKGQLLPAGTTVMDNVWAMFRNESDYPDAHTFNPGRFLKDGQIDPNVKDPELQLFGWGRRICPGRHFALRVMFLTIARTLAVFDISKCLDENGNPIVPDGKYTSAIITQPLPFRSDIKPRSAHALSLIAG</sequence>
<dbReference type="Proteomes" id="UP000736335">
    <property type="component" value="Unassembled WGS sequence"/>
</dbReference>
<evidence type="ECO:0000256" key="3">
    <source>
        <dbReference type="ARBA" id="ARBA00010617"/>
    </source>
</evidence>
<dbReference type="PRINTS" id="PR00463">
    <property type="entry name" value="EP450I"/>
</dbReference>
<dbReference type="PROSITE" id="PS00086">
    <property type="entry name" value="CYTOCHROME_P450"/>
    <property type="match status" value="1"/>
</dbReference>
<evidence type="ECO:0000313" key="11">
    <source>
        <dbReference type="EMBL" id="KAF9786264.1"/>
    </source>
</evidence>
<evidence type="ECO:0000256" key="2">
    <source>
        <dbReference type="ARBA" id="ARBA00005179"/>
    </source>
</evidence>
<dbReference type="GO" id="GO:0020037">
    <property type="term" value="F:heme binding"/>
    <property type="evidence" value="ECO:0007669"/>
    <property type="project" value="InterPro"/>
</dbReference>
<keyword evidence="7 9" id="KW-0408">Iron</keyword>
<evidence type="ECO:0000256" key="4">
    <source>
        <dbReference type="ARBA" id="ARBA00022617"/>
    </source>
</evidence>
<comment type="cofactor">
    <cofactor evidence="1 9">
        <name>heme</name>
        <dbReference type="ChEBI" id="CHEBI:30413"/>
    </cofactor>
</comment>
<dbReference type="Pfam" id="PF00067">
    <property type="entry name" value="p450"/>
    <property type="match status" value="1"/>
</dbReference>
<comment type="similarity">
    <text evidence="3 10">Belongs to the cytochrome P450 family.</text>
</comment>
<dbReference type="GO" id="GO:0016705">
    <property type="term" value="F:oxidoreductase activity, acting on paired donors, with incorporation or reduction of molecular oxygen"/>
    <property type="evidence" value="ECO:0007669"/>
    <property type="project" value="InterPro"/>
</dbReference>
<evidence type="ECO:0000256" key="9">
    <source>
        <dbReference type="PIRSR" id="PIRSR602401-1"/>
    </source>
</evidence>
<dbReference type="InterPro" id="IPR002401">
    <property type="entry name" value="Cyt_P450_E_grp-I"/>
</dbReference>
<evidence type="ECO:0000256" key="8">
    <source>
        <dbReference type="ARBA" id="ARBA00023033"/>
    </source>
</evidence>
<keyword evidence="12" id="KW-1185">Reference proteome</keyword>
<dbReference type="PANTHER" id="PTHR46300:SF7">
    <property type="entry name" value="P450, PUTATIVE (EUROFUNG)-RELATED"/>
    <property type="match status" value="1"/>
</dbReference>
<evidence type="ECO:0000256" key="5">
    <source>
        <dbReference type="ARBA" id="ARBA00022723"/>
    </source>
</evidence>
<feature type="binding site" description="axial binding residue" evidence="9">
    <location>
        <position position="442"/>
    </location>
    <ligand>
        <name>heme</name>
        <dbReference type="ChEBI" id="CHEBI:30413"/>
    </ligand>
    <ligandPart>
        <name>Fe</name>
        <dbReference type="ChEBI" id="CHEBI:18248"/>
    </ligandPart>
</feature>
<protein>
    <submittedName>
        <fullName evidence="11">Cytochrome P450</fullName>
    </submittedName>
</protein>